<feature type="region of interest" description="Disordered" evidence="1">
    <location>
        <begin position="109"/>
        <end position="182"/>
    </location>
</feature>
<feature type="region of interest" description="Disordered" evidence="1">
    <location>
        <begin position="193"/>
        <end position="212"/>
    </location>
</feature>
<dbReference type="CDD" id="cd05162">
    <property type="entry name" value="PWWP"/>
    <property type="match status" value="1"/>
</dbReference>
<dbReference type="Pfam" id="PF00855">
    <property type="entry name" value="PWWP"/>
    <property type="match status" value="1"/>
</dbReference>
<dbReference type="SUPFAM" id="SSF63748">
    <property type="entry name" value="Tudor/PWWP/MBT"/>
    <property type="match status" value="1"/>
</dbReference>
<evidence type="ECO:0000256" key="1">
    <source>
        <dbReference type="SAM" id="MobiDB-lite"/>
    </source>
</evidence>
<evidence type="ECO:0000259" key="2">
    <source>
        <dbReference type="PROSITE" id="PS50812"/>
    </source>
</evidence>
<keyword evidence="3" id="KW-1185">Reference proteome</keyword>
<reference evidence="4" key="2">
    <citation type="submission" date="2025-08" db="UniProtKB">
        <authorList>
            <consortium name="RefSeq"/>
        </authorList>
    </citation>
    <scope>IDENTIFICATION</scope>
    <source>
        <tissue evidence="4">Young leaves</tissue>
    </source>
</reference>
<evidence type="ECO:0000313" key="4">
    <source>
        <dbReference type="RefSeq" id="XP_027356445.1"/>
    </source>
</evidence>
<feature type="compositionally biased region" description="Polar residues" evidence="1">
    <location>
        <begin position="153"/>
        <end position="171"/>
    </location>
</feature>
<dbReference type="RefSeq" id="XP_027356445.1">
    <property type="nucleotide sequence ID" value="XM_027500644.1"/>
</dbReference>
<gene>
    <name evidence="4" type="primary">LOC113865866</name>
</gene>
<name>A0A8B8LJM1_ABRPR</name>
<dbReference type="GeneID" id="113865866"/>
<dbReference type="Proteomes" id="UP000694853">
    <property type="component" value="Unplaced"/>
</dbReference>
<sequence>MRIMKTSKSKSGKSQITEGRASDSVTLGDLIFIKLRNGSWWPAQVVDENSVSESVKPSKLSPREVLVRLYGSYTYSYADPIKCRSEFGTMLEHNDRSLRNIFLQALEQDLPSTKSRRSKGSSSKTKARTSSENSAGKRKSTKQDDGQNKVKPQKQNKMLNDDNLASQSQEATPLGKSQEFSSRRIRVMESLGLIAPAGSPFQKDGHNYNKSS</sequence>
<dbReference type="InterPro" id="IPR000313">
    <property type="entry name" value="PWWP_dom"/>
</dbReference>
<dbReference type="Gene3D" id="2.30.30.140">
    <property type="match status" value="1"/>
</dbReference>
<organism evidence="3 4">
    <name type="scientific">Abrus precatorius</name>
    <name type="common">Indian licorice</name>
    <name type="synonym">Glycine abrus</name>
    <dbReference type="NCBI Taxonomy" id="3816"/>
    <lineage>
        <taxon>Eukaryota</taxon>
        <taxon>Viridiplantae</taxon>
        <taxon>Streptophyta</taxon>
        <taxon>Embryophyta</taxon>
        <taxon>Tracheophyta</taxon>
        <taxon>Spermatophyta</taxon>
        <taxon>Magnoliopsida</taxon>
        <taxon>eudicotyledons</taxon>
        <taxon>Gunneridae</taxon>
        <taxon>Pentapetalae</taxon>
        <taxon>rosids</taxon>
        <taxon>fabids</taxon>
        <taxon>Fabales</taxon>
        <taxon>Fabaceae</taxon>
        <taxon>Papilionoideae</taxon>
        <taxon>50 kb inversion clade</taxon>
        <taxon>NPAAA clade</taxon>
        <taxon>indigoferoid/millettioid clade</taxon>
        <taxon>Abreae</taxon>
        <taxon>Abrus</taxon>
    </lineage>
</organism>
<dbReference type="KEGG" id="aprc:113865866"/>
<evidence type="ECO:0000313" key="3">
    <source>
        <dbReference type="Proteomes" id="UP000694853"/>
    </source>
</evidence>
<feature type="compositionally biased region" description="Low complexity" evidence="1">
    <location>
        <begin position="120"/>
        <end position="131"/>
    </location>
</feature>
<protein>
    <submittedName>
        <fullName evidence="4">Uncharacterized protein LOC113865866 isoform X1</fullName>
    </submittedName>
</protein>
<feature type="domain" description="PWWP" evidence="2">
    <location>
        <begin position="27"/>
        <end position="77"/>
    </location>
</feature>
<accession>A0A8B8LJM1</accession>
<dbReference type="AlphaFoldDB" id="A0A8B8LJM1"/>
<feature type="compositionally biased region" description="Basic and acidic residues" evidence="1">
    <location>
        <begin position="203"/>
        <end position="212"/>
    </location>
</feature>
<proteinExistence type="predicted"/>
<reference evidence="3" key="1">
    <citation type="journal article" date="2019" name="Toxins">
        <title>Detection of Abrin-Like and Prepropulchellin-Like Toxin Genes and Transcripts Using Whole Genome Sequencing and Full-Length Transcript Sequencing of Abrus precatorius.</title>
        <authorList>
            <person name="Hovde B.T."/>
            <person name="Daligault H.E."/>
            <person name="Hanschen E.R."/>
            <person name="Kunde Y.A."/>
            <person name="Johnson M.B."/>
            <person name="Starkenburg S.R."/>
            <person name="Johnson S.L."/>
        </authorList>
    </citation>
    <scope>NUCLEOTIDE SEQUENCE [LARGE SCALE GENOMIC DNA]</scope>
</reference>
<dbReference type="PROSITE" id="PS50812">
    <property type="entry name" value="PWWP"/>
    <property type="match status" value="1"/>
</dbReference>
<dbReference type="OrthoDB" id="641149at2759"/>